<dbReference type="PANTHER" id="PTHR12412">
    <property type="entry name" value="CAP BINDING PROTEIN"/>
    <property type="match status" value="1"/>
</dbReference>
<dbReference type="InterPro" id="IPR027159">
    <property type="entry name" value="CBP80"/>
</dbReference>
<evidence type="ECO:0008006" key="6">
    <source>
        <dbReference type="Google" id="ProtNLM"/>
    </source>
</evidence>
<dbReference type="FunFam" id="1.25.40.180:FF:000035">
    <property type="entry name" value="snRNA cap binding complex subunit (Gcr3)"/>
    <property type="match status" value="1"/>
</dbReference>
<proteinExistence type="predicted"/>
<dbReference type="InterPro" id="IPR016024">
    <property type="entry name" value="ARM-type_fold"/>
</dbReference>
<feature type="domain" description="MIF4G-like type 1" evidence="2">
    <location>
        <begin position="264"/>
        <end position="454"/>
    </location>
</feature>
<evidence type="ECO:0000313" key="4">
    <source>
        <dbReference type="EMBL" id="KAB8349628.1"/>
    </source>
</evidence>
<protein>
    <recommendedName>
        <fullName evidence="6">MIF4G domain-containing protein</fullName>
    </recommendedName>
</protein>
<dbReference type="GO" id="GO:0005634">
    <property type="term" value="C:nucleus"/>
    <property type="evidence" value="ECO:0007669"/>
    <property type="project" value="TreeGrafter"/>
</dbReference>
<dbReference type="PANTHER" id="PTHR12412:SF2">
    <property type="entry name" value="NUCLEAR CAP-BINDING PROTEIN SUBUNIT 1"/>
    <property type="match status" value="1"/>
</dbReference>
<feature type="region of interest" description="Disordered" evidence="1">
    <location>
        <begin position="210"/>
        <end position="229"/>
    </location>
</feature>
<dbReference type="Proteomes" id="UP000327013">
    <property type="component" value="Unassembled WGS sequence"/>
</dbReference>
<feature type="region of interest" description="Disordered" evidence="1">
    <location>
        <begin position="753"/>
        <end position="790"/>
    </location>
</feature>
<evidence type="ECO:0000256" key="1">
    <source>
        <dbReference type="SAM" id="MobiDB-lite"/>
    </source>
</evidence>
<dbReference type="Pfam" id="PF09090">
    <property type="entry name" value="MIF4G_like_2"/>
    <property type="match status" value="1"/>
</dbReference>
<sequence length="790" mass="87134">MDVARTIADNFDDEYFRGTVPGNMVQLVQEQPLKIPFVAAILVELNQAKPEMASLILDKFGEALQDGIQTGQWRQVKLTLRFLGLTQSLYEGEGVFPILEDLFSRAVDLQAASPDDTLGLELVKIIMLTIPYVLVWNPDCSQKASDLLEKTAIVASAPHEVEAAVVPYLDQEQGTPSCPGILSLLQEQLQSESQKGFELKFIPRFTTSKRRNSMEGANGTDGETPKSHAFPTVTIPETVPAGSDPVSPEVWYSLYADQDIETVPPTSNIASIMIRDVLVDTINTLDFNRSAVGKFLIDMDGYFTPETFVRRATPFDRLKDVPEGESTWKCEDLIVDAIFSQMLRLPGSEHRVVYYHSLITETCRIAPAAIAPSLGRAIRFLYRSMDVMDLELCYRFMDWFAQHLSNFDFRWKWAEWLDDVPLSPLYPKKAFILGVLDKEVRLSFARRIRETLPEEYHRLIPATKDNDIPDFKFNDAATPFSVQGKEMLALIRRKAPDEDIEAAITAFHAAITSENPTTADPNSISTDAFVTAVCHIGSKSLSHVLSYIERYRARLQALAASSPASRTQIVDAVVAYWQAVQPGVAVNIADKLLNYSVVAPADVCAWALAAPTRLRAGALLAEHWVYELLAGTVAKVARRVRQVARARLNAGAPLPPAQAAQLDATLAQERAGLRSLHASVDAALAAVADGSAAQQLVRGDAGFAPLALDVALDEPVEAAEELRLLRLWGQRWARVFRRTLAIEEAWMADTVARFPPPGEEEPPAPLEVAEATDAAASNGAPRAEEEDLLM</sequence>
<dbReference type="OrthoDB" id="10252707at2759"/>
<comment type="caution">
    <text evidence="4">The sequence shown here is derived from an EMBL/GenBank/DDBJ whole genome shotgun (WGS) entry which is preliminary data.</text>
</comment>
<reference evidence="4 5" key="1">
    <citation type="submission" date="2019-06" db="EMBL/GenBank/DDBJ databases">
        <title>A chromosomal-level reference genome of Carpinus fangiana (Coryloideae, Betulaceae).</title>
        <authorList>
            <person name="Yang X."/>
            <person name="Wang Z."/>
            <person name="Zhang L."/>
            <person name="Hao G."/>
            <person name="Liu J."/>
            <person name="Yang Y."/>
        </authorList>
    </citation>
    <scope>NUCLEOTIDE SEQUENCE [LARGE SCALE GENOMIC DNA]</scope>
    <source>
        <strain evidence="4">Cfa_2016G</strain>
        <tissue evidence="4">Leaf</tissue>
    </source>
</reference>
<dbReference type="GO" id="GO:0000184">
    <property type="term" value="P:nuclear-transcribed mRNA catabolic process, nonsense-mediated decay"/>
    <property type="evidence" value="ECO:0007669"/>
    <property type="project" value="TreeGrafter"/>
</dbReference>
<dbReference type="AlphaFoldDB" id="A0A5N6KWA4"/>
<accession>A0A5N6KWA4</accession>
<dbReference type="EMBL" id="VIBQ01000014">
    <property type="protein sequence ID" value="KAB8349628.1"/>
    <property type="molecule type" value="Genomic_DNA"/>
</dbReference>
<dbReference type="GO" id="GO:0000339">
    <property type="term" value="F:RNA cap binding"/>
    <property type="evidence" value="ECO:0007669"/>
    <property type="project" value="InterPro"/>
</dbReference>
<dbReference type="InterPro" id="IPR015174">
    <property type="entry name" value="MIF4G-like_typ-2"/>
</dbReference>
<dbReference type="InterPro" id="IPR015172">
    <property type="entry name" value="MIF4G-like_typ-1"/>
</dbReference>
<dbReference type="GO" id="GO:0003729">
    <property type="term" value="F:mRNA binding"/>
    <property type="evidence" value="ECO:0007669"/>
    <property type="project" value="TreeGrafter"/>
</dbReference>
<name>A0A5N6KWA4_9ROSI</name>
<evidence type="ECO:0000313" key="5">
    <source>
        <dbReference type="Proteomes" id="UP000327013"/>
    </source>
</evidence>
<dbReference type="SUPFAM" id="SSF48371">
    <property type="entry name" value="ARM repeat"/>
    <property type="match status" value="3"/>
</dbReference>
<feature type="domain" description="MIF4G-like type 2" evidence="3">
    <location>
        <begin position="471"/>
        <end position="744"/>
    </location>
</feature>
<keyword evidence="5" id="KW-1185">Reference proteome</keyword>
<dbReference type="GO" id="GO:0006406">
    <property type="term" value="P:mRNA export from nucleus"/>
    <property type="evidence" value="ECO:0007669"/>
    <property type="project" value="InterPro"/>
</dbReference>
<dbReference type="Gene3D" id="1.25.40.180">
    <property type="match status" value="3"/>
</dbReference>
<gene>
    <name evidence="4" type="ORF">FH972_023647</name>
</gene>
<dbReference type="Pfam" id="PF09088">
    <property type="entry name" value="MIF4G_like"/>
    <property type="match status" value="1"/>
</dbReference>
<evidence type="ECO:0000259" key="3">
    <source>
        <dbReference type="Pfam" id="PF09090"/>
    </source>
</evidence>
<evidence type="ECO:0000259" key="2">
    <source>
        <dbReference type="Pfam" id="PF09088"/>
    </source>
</evidence>
<organism evidence="4 5">
    <name type="scientific">Carpinus fangiana</name>
    <dbReference type="NCBI Taxonomy" id="176857"/>
    <lineage>
        <taxon>Eukaryota</taxon>
        <taxon>Viridiplantae</taxon>
        <taxon>Streptophyta</taxon>
        <taxon>Embryophyta</taxon>
        <taxon>Tracheophyta</taxon>
        <taxon>Spermatophyta</taxon>
        <taxon>Magnoliopsida</taxon>
        <taxon>eudicotyledons</taxon>
        <taxon>Gunneridae</taxon>
        <taxon>Pentapetalae</taxon>
        <taxon>rosids</taxon>
        <taxon>fabids</taxon>
        <taxon>Fagales</taxon>
        <taxon>Betulaceae</taxon>
        <taxon>Carpinus</taxon>
    </lineage>
</organism>
<dbReference type="GO" id="GO:0005846">
    <property type="term" value="C:nuclear cap binding complex"/>
    <property type="evidence" value="ECO:0007669"/>
    <property type="project" value="InterPro"/>
</dbReference>